<dbReference type="Gene3D" id="3.40.50.300">
    <property type="entry name" value="P-loop containing nucleotide triphosphate hydrolases"/>
    <property type="match status" value="1"/>
</dbReference>
<dbReference type="SMART" id="SM00382">
    <property type="entry name" value="AAA"/>
    <property type="match status" value="1"/>
</dbReference>
<evidence type="ECO:0000256" key="6">
    <source>
        <dbReference type="ARBA" id="ARBA00022989"/>
    </source>
</evidence>
<organism evidence="10 11">
    <name type="scientific">Chrysochromulina tobinii</name>
    <dbReference type="NCBI Taxonomy" id="1460289"/>
    <lineage>
        <taxon>Eukaryota</taxon>
        <taxon>Haptista</taxon>
        <taxon>Haptophyta</taxon>
        <taxon>Prymnesiophyceae</taxon>
        <taxon>Prymnesiales</taxon>
        <taxon>Chrysochromulinaceae</taxon>
        <taxon>Chrysochromulina</taxon>
    </lineage>
</organism>
<evidence type="ECO:0000256" key="1">
    <source>
        <dbReference type="ARBA" id="ARBA00004141"/>
    </source>
</evidence>
<evidence type="ECO:0000256" key="8">
    <source>
        <dbReference type="SAM" id="Phobius"/>
    </source>
</evidence>
<keyword evidence="3 8" id="KW-0812">Transmembrane</keyword>
<keyword evidence="5 10" id="KW-0067">ATP-binding</keyword>
<evidence type="ECO:0000256" key="7">
    <source>
        <dbReference type="ARBA" id="ARBA00023136"/>
    </source>
</evidence>
<dbReference type="AlphaFoldDB" id="A0A0M0JHG0"/>
<name>A0A0M0JHG0_9EUKA</name>
<dbReference type="GO" id="GO:0016020">
    <property type="term" value="C:membrane"/>
    <property type="evidence" value="ECO:0007669"/>
    <property type="project" value="UniProtKB-SubCell"/>
</dbReference>
<gene>
    <name evidence="10" type="ORF">Ctob_004452</name>
</gene>
<evidence type="ECO:0000256" key="4">
    <source>
        <dbReference type="ARBA" id="ARBA00022741"/>
    </source>
</evidence>
<accession>A0A0M0JHG0</accession>
<keyword evidence="7 8" id="KW-0472">Membrane</keyword>
<dbReference type="SUPFAM" id="SSF52540">
    <property type="entry name" value="P-loop containing nucleoside triphosphate hydrolases"/>
    <property type="match status" value="1"/>
</dbReference>
<reference evidence="11" key="1">
    <citation type="journal article" date="2015" name="PLoS Genet.">
        <title>Genome Sequence and Transcriptome Analyses of Chrysochromulina tobin: Metabolic Tools for Enhanced Algal Fitness in the Prominent Order Prymnesiales (Haptophyceae).</title>
        <authorList>
            <person name="Hovde B.T."/>
            <person name="Deodato C.R."/>
            <person name="Hunsperger H.M."/>
            <person name="Ryken S.A."/>
            <person name="Yost W."/>
            <person name="Jha R.K."/>
            <person name="Patterson J."/>
            <person name="Monnat R.J. Jr."/>
            <person name="Barlow S.B."/>
            <person name="Starkenburg S.R."/>
            <person name="Cattolico R.A."/>
        </authorList>
    </citation>
    <scope>NUCLEOTIDE SEQUENCE</scope>
    <source>
        <strain evidence="11">CCMP291</strain>
    </source>
</reference>
<proteinExistence type="predicted"/>
<protein>
    <submittedName>
        <fullName evidence="10">ATP-binding cassette superfamily</fullName>
    </submittedName>
</protein>
<dbReference type="Proteomes" id="UP000037460">
    <property type="component" value="Unassembled WGS sequence"/>
</dbReference>
<comment type="caution">
    <text evidence="10">The sequence shown here is derived from an EMBL/GenBank/DDBJ whole genome shotgun (WGS) entry which is preliminary data.</text>
</comment>
<dbReference type="PANTHER" id="PTHR48041:SF2">
    <property type="entry name" value="ATP-DEPENDENT PERMEASE-RELATED"/>
    <property type="match status" value="1"/>
</dbReference>
<evidence type="ECO:0000256" key="2">
    <source>
        <dbReference type="ARBA" id="ARBA00022448"/>
    </source>
</evidence>
<comment type="subcellular location">
    <subcellularLocation>
        <location evidence="1">Membrane</location>
        <topology evidence="1">Multi-pass membrane protein</topology>
    </subcellularLocation>
</comment>
<keyword evidence="6 8" id="KW-1133">Transmembrane helix</keyword>
<evidence type="ECO:0000313" key="11">
    <source>
        <dbReference type="Proteomes" id="UP000037460"/>
    </source>
</evidence>
<dbReference type="EMBL" id="JWZX01002930">
    <property type="protein sequence ID" value="KOO25782.1"/>
    <property type="molecule type" value="Genomic_DNA"/>
</dbReference>
<feature type="transmembrane region" description="Helical" evidence="8">
    <location>
        <begin position="445"/>
        <end position="467"/>
    </location>
</feature>
<sequence length="471" mass="49449">MDEPPSVACLRALMRARTAFPSGGDNDANGGEIDAGVADKADAAGSCVGLKIEKKPSTNPGRGARELTETLCIRLCRSRGGEGSLRGRSLSGGADFEAVFDGEARSAPPSKQVTLPEPLHEFSWEGLSYSAGALQVLRPSSGCIRPGLWAMIGPSGAGKSTLLGLLAGRKERGTSAGAVRLNGRRASARARRERIGYVTQDDVLPATSTVAEHLHFHAALRLPWLGGEARVQLVRHTMEALQLSKCADRLIGDGNGGYVRGLSGGERRRVSVATELMALAVGATSMLLLDEPLTGLDSANAALLSSALVALCPTSHTQTAPRSSHAHAAHAICDSERLLGAILFSGFVLNLPTLAKRAGAPPSAHPSLDGLLPAALPRYLSPLYYWHELLLSDELLQTTVHVHADTPGIKKPYDIGGEEVLMHLGYALNCSRLFGEPTMPCAYDLWAPAAAVAGLTALAVLLLAGCVRDPH</sequence>
<dbReference type="GO" id="GO:0016887">
    <property type="term" value="F:ATP hydrolysis activity"/>
    <property type="evidence" value="ECO:0007669"/>
    <property type="project" value="InterPro"/>
</dbReference>
<dbReference type="InterPro" id="IPR017871">
    <property type="entry name" value="ABC_transporter-like_CS"/>
</dbReference>
<dbReference type="GO" id="GO:0005524">
    <property type="term" value="F:ATP binding"/>
    <property type="evidence" value="ECO:0007669"/>
    <property type="project" value="UniProtKB-KW"/>
</dbReference>
<evidence type="ECO:0000256" key="3">
    <source>
        <dbReference type="ARBA" id="ARBA00022692"/>
    </source>
</evidence>
<dbReference type="GO" id="GO:0042626">
    <property type="term" value="F:ATPase-coupled transmembrane transporter activity"/>
    <property type="evidence" value="ECO:0007669"/>
    <property type="project" value="TreeGrafter"/>
</dbReference>
<dbReference type="Pfam" id="PF00005">
    <property type="entry name" value="ABC_tran"/>
    <property type="match status" value="1"/>
</dbReference>
<evidence type="ECO:0000256" key="5">
    <source>
        <dbReference type="ARBA" id="ARBA00022840"/>
    </source>
</evidence>
<evidence type="ECO:0000259" key="9">
    <source>
        <dbReference type="PROSITE" id="PS50893"/>
    </source>
</evidence>
<dbReference type="InterPro" id="IPR003439">
    <property type="entry name" value="ABC_transporter-like_ATP-bd"/>
</dbReference>
<keyword evidence="4" id="KW-0547">Nucleotide-binding</keyword>
<dbReference type="OrthoDB" id="66620at2759"/>
<evidence type="ECO:0000313" key="10">
    <source>
        <dbReference type="EMBL" id="KOO25782.1"/>
    </source>
</evidence>
<dbReference type="PROSITE" id="PS50893">
    <property type="entry name" value="ABC_TRANSPORTER_2"/>
    <property type="match status" value="1"/>
</dbReference>
<dbReference type="InterPro" id="IPR003593">
    <property type="entry name" value="AAA+_ATPase"/>
</dbReference>
<dbReference type="PROSITE" id="PS00211">
    <property type="entry name" value="ABC_TRANSPORTER_1"/>
    <property type="match status" value="1"/>
</dbReference>
<feature type="domain" description="ABC transporter" evidence="9">
    <location>
        <begin position="122"/>
        <end position="370"/>
    </location>
</feature>
<dbReference type="PANTHER" id="PTHR48041">
    <property type="entry name" value="ABC TRANSPORTER G FAMILY MEMBER 28"/>
    <property type="match status" value="1"/>
</dbReference>
<keyword evidence="2" id="KW-0813">Transport</keyword>
<dbReference type="InterPro" id="IPR027417">
    <property type="entry name" value="P-loop_NTPase"/>
</dbReference>
<dbReference type="InterPro" id="IPR050352">
    <property type="entry name" value="ABCG_transporters"/>
</dbReference>
<keyword evidence="11" id="KW-1185">Reference proteome</keyword>